<reference evidence="1 2" key="1">
    <citation type="submission" date="2015-04" db="EMBL/GenBank/DDBJ databases">
        <title>Complete genome sequence of Schizopora paradoxa KUC8140, a cosmopolitan wood degrader in East Asia.</title>
        <authorList>
            <consortium name="DOE Joint Genome Institute"/>
            <person name="Min B."/>
            <person name="Park H."/>
            <person name="Jang Y."/>
            <person name="Kim J.-J."/>
            <person name="Kim K.H."/>
            <person name="Pangilinan J."/>
            <person name="Lipzen A."/>
            <person name="Riley R."/>
            <person name="Grigoriev I.V."/>
            <person name="Spatafora J.W."/>
            <person name="Choi I.-G."/>
        </authorList>
    </citation>
    <scope>NUCLEOTIDE SEQUENCE [LARGE SCALE GENOMIC DNA]</scope>
    <source>
        <strain evidence="1 2">KUC8140</strain>
    </source>
</reference>
<name>A0A0H2RR15_9AGAM</name>
<keyword evidence="2" id="KW-1185">Reference proteome</keyword>
<evidence type="ECO:0000313" key="1">
    <source>
        <dbReference type="EMBL" id="KLO07281.1"/>
    </source>
</evidence>
<proteinExistence type="predicted"/>
<organism evidence="1 2">
    <name type="scientific">Schizopora paradoxa</name>
    <dbReference type="NCBI Taxonomy" id="27342"/>
    <lineage>
        <taxon>Eukaryota</taxon>
        <taxon>Fungi</taxon>
        <taxon>Dikarya</taxon>
        <taxon>Basidiomycota</taxon>
        <taxon>Agaricomycotina</taxon>
        <taxon>Agaricomycetes</taxon>
        <taxon>Hymenochaetales</taxon>
        <taxon>Schizoporaceae</taxon>
        <taxon>Schizopora</taxon>
    </lineage>
</organism>
<accession>A0A0H2RR15</accession>
<protein>
    <submittedName>
        <fullName evidence="1">Uncharacterized protein</fullName>
    </submittedName>
</protein>
<dbReference type="InParanoid" id="A0A0H2RR15"/>
<dbReference type="Proteomes" id="UP000053477">
    <property type="component" value="Unassembled WGS sequence"/>
</dbReference>
<dbReference type="EMBL" id="KQ086149">
    <property type="protein sequence ID" value="KLO07281.1"/>
    <property type="molecule type" value="Genomic_DNA"/>
</dbReference>
<dbReference type="AlphaFoldDB" id="A0A0H2RR15"/>
<evidence type="ECO:0000313" key="2">
    <source>
        <dbReference type="Proteomes" id="UP000053477"/>
    </source>
</evidence>
<sequence length="202" mass="21859">MLSSILQRNDTRSSCASSACGSTCFSSSGAACACLQVVSMRRGSCALLCPACPRDLPELEDEPGTNPWTQEVLRDIGDSNGDDENGDIPELEDLDEGNDDFEWLDAEFARRFKKRGEPCHCASSISSNFHCLYGCTLGSNAITRIANQCTSPIPGKQEQPFNSLLSVVHRSPFDVDIFPSTNPRSSHLAHLNEGLSTIGKTL</sequence>
<gene>
    <name evidence="1" type="ORF">SCHPADRAFT_984363</name>
</gene>